<dbReference type="OrthoDB" id="10394282at2759"/>
<feature type="compositionally biased region" description="Polar residues" evidence="1">
    <location>
        <begin position="75"/>
        <end position="88"/>
    </location>
</feature>
<feature type="compositionally biased region" description="Polar residues" evidence="1">
    <location>
        <begin position="1"/>
        <end position="28"/>
    </location>
</feature>
<evidence type="ECO:0000313" key="3">
    <source>
        <dbReference type="Proteomes" id="UP000183365"/>
    </source>
</evidence>
<feature type="compositionally biased region" description="Low complexity" evidence="1">
    <location>
        <begin position="128"/>
        <end position="137"/>
    </location>
</feature>
<organism evidence="2 3">
    <name type="scientific">Hanseniaspora guilliermondii</name>
    <dbReference type="NCBI Taxonomy" id="56406"/>
    <lineage>
        <taxon>Eukaryota</taxon>
        <taxon>Fungi</taxon>
        <taxon>Dikarya</taxon>
        <taxon>Ascomycota</taxon>
        <taxon>Saccharomycotina</taxon>
        <taxon>Saccharomycetes</taxon>
        <taxon>Saccharomycodales</taxon>
        <taxon>Saccharomycodaceae</taxon>
        <taxon>Hanseniaspora</taxon>
    </lineage>
</organism>
<dbReference type="VEuPathDB" id="FungiDB:HGUI_02012"/>
<dbReference type="AlphaFoldDB" id="A0A1L0B1X2"/>
<dbReference type="Proteomes" id="UP000183365">
    <property type="component" value="Unassembled WGS sequence"/>
</dbReference>
<evidence type="ECO:0000313" key="2">
    <source>
        <dbReference type="EMBL" id="SGZ39812.1"/>
    </source>
</evidence>
<sequence>MSTTEDQNLNNLNSELSVKSLSEKNPPQKTDDTSDEKKKSIQEEILKSNTPISEVQNQIDIETIEQKAQTKAETTKVNVSSIKNTETLTSDEKNPSNNKTLDIPVFTSENNPKNGSNSVPSEEPRVPSGFKESSSSSDEFSFKFSADQKLNNTTSKPANDLAFSQLDTQPKQSGVKIKLDGNLGGKRLLSKDTSPQNSFHLSKKAKHVHDLMGMILKEFDSANGSSSNIDKAELENLEKKIASQNKIITYIGNDYIGKAYFQNFASLLQKNTTDAITLMKLDFCKLVKDIEVLKKNFNNDGTFQKNANSTVSPESQANIEKKIKQLQADSQNTVQLLNKNFKELIVKMQYYEDKSDESKESLEKYSLALKDSIGSMFKNIHNQFKAGLDTLATSKVNKSEFEDRISSLVDTTLNSSQSLQKFINSTLEDFENHKKKIEEQLTTTTKFYQNKIKNLELKIENIEPTCIQKCKQLPFDAVIFLKNYKRKVENESNADILFKPIIEYCLTYGIYLKHETMNDTDFLLTAKYNCKVIFQLTFVFDNMTLKCSPIPGYTFWEVPAVMSVDYKAELIYNYVVTYSSDVVFAVFLERDLEESQRINRCKSLLEKLGIFNGSLTTDNRVIKLLLERLDKDDDLQQMRVSKTILYRKPKLIKKILSKVDEKYIKDLESRNRVVLECVKFHRSAIRYDSLEEYKKFEPSKSIQGDKDELNSYKLWEIFPDYAFELVKSS</sequence>
<evidence type="ECO:0000256" key="1">
    <source>
        <dbReference type="SAM" id="MobiDB-lite"/>
    </source>
</evidence>
<accession>A0A1L0B1X2</accession>
<feature type="compositionally biased region" description="Basic and acidic residues" evidence="1">
    <location>
        <begin position="29"/>
        <end position="46"/>
    </location>
</feature>
<dbReference type="EMBL" id="FQNF01000031">
    <property type="protein sequence ID" value="SGZ39812.1"/>
    <property type="molecule type" value="Genomic_DNA"/>
</dbReference>
<keyword evidence="3" id="KW-1185">Reference proteome</keyword>
<feature type="region of interest" description="Disordered" evidence="1">
    <location>
        <begin position="1"/>
        <end position="137"/>
    </location>
</feature>
<feature type="compositionally biased region" description="Polar residues" evidence="1">
    <location>
        <begin position="47"/>
        <end position="63"/>
    </location>
</feature>
<reference evidence="3" key="1">
    <citation type="submission" date="2016-11" db="EMBL/GenBank/DDBJ databases">
        <authorList>
            <person name="Guldener U."/>
        </authorList>
    </citation>
    <scope>NUCLEOTIDE SEQUENCE [LARGE SCALE GENOMIC DNA]</scope>
</reference>
<proteinExistence type="predicted"/>
<name>A0A1L0B1X2_9ASCO</name>
<feature type="compositionally biased region" description="Basic and acidic residues" evidence="1">
    <location>
        <begin position="64"/>
        <end position="74"/>
    </location>
</feature>
<gene>
    <name evidence="2" type="ORF">HGUI_02012</name>
</gene>
<feature type="compositionally biased region" description="Polar residues" evidence="1">
    <location>
        <begin position="107"/>
        <end position="120"/>
    </location>
</feature>
<protein>
    <submittedName>
        <fullName evidence="2">Uncharacterized protein</fullName>
    </submittedName>
</protein>